<sequence length="132" mass="14781">MFMLTVKRLASFHDTGLKGGSSVPPSVSAPIVDGNRPRKKSKKNIDLTDLEADMRKAIAIFANENKGPTIDDCHEKLKNLELESTYPMFLAAFAIFSQPSNNFRESWMTLPSNPDVMKGWIKMMAKTLGYLQ</sequence>
<reference evidence="2 3" key="1">
    <citation type="journal article" date="2018" name="Mol. Plant">
        <title>The genome of Artemisia annua provides insight into the evolution of Asteraceae family and artemisinin biosynthesis.</title>
        <authorList>
            <person name="Shen Q."/>
            <person name="Zhang L."/>
            <person name="Liao Z."/>
            <person name="Wang S."/>
            <person name="Yan T."/>
            <person name="Shi P."/>
            <person name="Liu M."/>
            <person name="Fu X."/>
            <person name="Pan Q."/>
            <person name="Wang Y."/>
            <person name="Lv Z."/>
            <person name="Lu X."/>
            <person name="Zhang F."/>
            <person name="Jiang W."/>
            <person name="Ma Y."/>
            <person name="Chen M."/>
            <person name="Hao X."/>
            <person name="Li L."/>
            <person name="Tang Y."/>
            <person name="Lv G."/>
            <person name="Zhou Y."/>
            <person name="Sun X."/>
            <person name="Brodelius P.E."/>
            <person name="Rose J.K.C."/>
            <person name="Tang K."/>
        </authorList>
    </citation>
    <scope>NUCLEOTIDE SEQUENCE [LARGE SCALE GENOMIC DNA]</scope>
    <source>
        <strain evidence="3">cv. Huhao1</strain>
        <tissue evidence="2">Leaf</tissue>
    </source>
</reference>
<organism evidence="2 3">
    <name type="scientific">Artemisia annua</name>
    <name type="common">Sweet wormwood</name>
    <dbReference type="NCBI Taxonomy" id="35608"/>
    <lineage>
        <taxon>Eukaryota</taxon>
        <taxon>Viridiplantae</taxon>
        <taxon>Streptophyta</taxon>
        <taxon>Embryophyta</taxon>
        <taxon>Tracheophyta</taxon>
        <taxon>Spermatophyta</taxon>
        <taxon>Magnoliopsida</taxon>
        <taxon>eudicotyledons</taxon>
        <taxon>Gunneridae</taxon>
        <taxon>Pentapetalae</taxon>
        <taxon>asterids</taxon>
        <taxon>campanulids</taxon>
        <taxon>Asterales</taxon>
        <taxon>Asteraceae</taxon>
        <taxon>Asteroideae</taxon>
        <taxon>Anthemideae</taxon>
        <taxon>Artemisiinae</taxon>
        <taxon>Artemisia</taxon>
    </lineage>
</organism>
<evidence type="ECO:0000313" key="2">
    <source>
        <dbReference type="EMBL" id="PWA87104.1"/>
    </source>
</evidence>
<dbReference type="Proteomes" id="UP000245207">
    <property type="component" value="Unassembled WGS sequence"/>
</dbReference>
<keyword evidence="3" id="KW-1185">Reference proteome</keyword>
<comment type="caution">
    <text evidence="2">The sequence shown here is derived from an EMBL/GenBank/DDBJ whole genome shotgun (WGS) entry which is preliminary data.</text>
</comment>
<dbReference type="OrthoDB" id="10590373at2759"/>
<accession>A0A2U1PMV6</accession>
<evidence type="ECO:0000256" key="1">
    <source>
        <dbReference type="SAM" id="MobiDB-lite"/>
    </source>
</evidence>
<gene>
    <name evidence="2" type="ORF">CTI12_AA136330</name>
</gene>
<feature type="region of interest" description="Disordered" evidence="1">
    <location>
        <begin position="18"/>
        <end position="44"/>
    </location>
</feature>
<dbReference type="AlphaFoldDB" id="A0A2U1PMV6"/>
<dbReference type="EMBL" id="PKPP01000946">
    <property type="protein sequence ID" value="PWA87104.1"/>
    <property type="molecule type" value="Genomic_DNA"/>
</dbReference>
<name>A0A2U1PMV6_ARTAN</name>
<protein>
    <submittedName>
        <fullName evidence="2">Myb/SANT-like domain, Harbinger transposase-derived nuclease domain protein</fullName>
    </submittedName>
</protein>
<proteinExistence type="predicted"/>
<evidence type="ECO:0000313" key="3">
    <source>
        <dbReference type="Proteomes" id="UP000245207"/>
    </source>
</evidence>